<evidence type="ECO:0000256" key="12">
    <source>
        <dbReference type="SAM" id="Phobius"/>
    </source>
</evidence>
<comment type="subcellular location">
    <subcellularLocation>
        <location evidence="1">Cell membrane</location>
        <topology evidence="1">Multi-pass membrane protein</topology>
    </subcellularLocation>
</comment>
<evidence type="ECO:0000256" key="9">
    <source>
        <dbReference type="ARBA" id="ARBA00022989"/>
    </source>
</evidence>
<dbReference type="EMBL" id="VULQ01000003">
    <property type="protein sequence ID" value="MSS77495.1"/>
    <property type="molecule type" value="Genomic_DNA"/>
</dbReference>
<dbReference type="InterPro" id="IPR036890">
    <property type="entry name" value="HATPase_C_sf"/>
</dbReference>
<evidence type="ECO:0000256" key="7">
    <source>
        <dbReference type="ARBA" id="ARBA00022777"/>
    </source>
</evidence>
<dbReference type="GO" id="GO:0005886">
    <property type="term" value="C:plasma membrane"/>
    <property type="evidence" value="ECO:0007669"/>
    <property type="project" value="UniProtKB-SubCell"/>
</dbReference>
<feature type="domain" description="HAMP" evidence="13">
    <location>
        <begin position="264"/>
        <end position="315"/>
    </location>
</feature>
<keyword evidence="8" id="KW-0067">ATP-binding</keyword>
<protein>
    <recommendedName>
        <fullName evidence="13">HAMP domain-containing protein</fullName>
    </recommendedName>
</protein>
<dbReference type="InterPro" id="IPR050640">
    <property type="entry name" value="Bact_2-comp_sensor_kinase"/>
</dbReference>
<evidence type="ECO:0000259" key="13">
    <source>
        <dbReference type="PROSITE" id="PS50885"/>
    </source>
</evidence>
<feature type="transmembrane region" description="Helical" evidence="12">
    <location>
        <begin position="236"/>
        <end position="258"/>
    </location>
</feature>
<keyword evidence="15" id="KW-1185">Reference proteome</keyword>
<keyword evidence="4" id="KW-0808">Transferase</keyword>
<keyword evidence="11 12" id="KW-0472">Membrane</keyword>
<dbReference type="PROSITE" id="PS50885">
    <property type="entry name" value="HAMP"/>
    <property type="match status" value="1"/>
</dbReference>
<dbReference type="RefSeq" id="WP_154539685.1">
    <property type="nucleotide sequence ID" value="NZ_VULQ01000003.1"/>
</dbReference>
<evidence type="ECO:0000256" key="4">
    <source>
        <dbReference type="ARBA" id="ARBA00022679"/>
    </source>
</evidence>
<keyword evidence="9 12" id="KW-1133">Transmembrane helix</keyword>
<sequence>MKFEHKIYKNLVKYFIISFLMISIVFVLIYYFILMRVDRINNKKEFDFVSKKFNEIIADNDLFIDKNKDDILDFINEKDSDFIEKVYGLRNKEGLDFSFHAYDKELNRTNSISFNNLLTKEKDQYIKILLSSFDKEKYYSYYDKGKMSLIYIKDFGNGSICLDISCASVENILNNYSKNFIISNSYNRVLAKGGNLSNISLNNSINGFKDSYLKREGDFGEFKVYNVQKKFFTKDLLYLVLFILSLVSFVYILIIIFFTKKISFEISKSINNLTQAIRGVSSGENDKIIIDSDDETKYIADNINVLIENVKKLEGNNVSLKYEKKASEFRTMESQFNPHFLYNTLDIISYQMYIDRDECQRLISNLSKLLRYSINNLSFLHLEEDLEYLNLYIAIQKIKYKNRMDLKINVEDDLNKVMVCKLFLEPLLENSFKYGFRDDNTIKIRINIYKKDDKVYIDTIDSGKALSKDEIDRINENVIRKSENSFLSDKHHGLENTLKRLKILYKDASLEFVENDFVMVRISFKV</sequence>
<keyword evidence="2" id="KW-1003">Cell membrane</keyword>
<keyword evidence="10" id="KW-0902">Two-component regulatory system</keyword>
<evidence type="ECO:0000313" key="14">
    <source>
        <dbReference type="EMBL" id="MSS77495.1"/>
    </source>
</evidence>
<reference evidence="14 15" key="1">
    <citation type="submission" date="2019-08" db="EMBL/GenBank/DDBJ databases">
        <title>In-depth cultivation of the pig gut microbiome towards novel bacterial diversity and tailored functional studies.</title>
        <authorList>
            <person name="Wylensek D."/>
            <person name="Hitch T.C.A."/>
            <person name="Clavel T."/>
        </authorList>
    </citation>
    <scope>NUCLEOTIDE SEQUENCE [LARGE SCALE GENOMIC DNA]</scope>
    <source>
        <strain evidence="14 15">WCA-380-WT-2B</strain>
    </source>
</reference>
<evidence type="ECO:0000256" key="8">
    <source>
        <dbReference type="ARBA" id="ARBA00022840"/>
    </source>
</evidence>
<evidence type="ECO:0000256" key="6">
    <source>
        <dbReference type="ARBA" id="ARBA00022741"/>
    </source>
</evidence>
<dbReference type="Proteomes" id="UP000441925">
    <property type="component" value="Unassembled WGS sequence"/>
</dbReference>
<dbReference type="Gene3D" id="6.10.340.10">
    <property type="match status" value="1"/>
</dbReference>
<dbReference type="PANTHER" id="PTHR34220">
    <property type="entry name" value="SENSOR HISTIDINE KINASE YPDA"/>
    <property type="match status" value="1"/>
</dbReference>
<keyword evidence="6" id="KW-0547">Nucleotide-binding</keyword>
<dbReference type="GO" id="GO:0005524">
    <property type="term" value="F:ATP binding"/>
    <property type="evidence" value="ECO:0007669"/>
    <property type="project" value="UniProtKB-KW"/>
</dbReference>
<dbReference type="InterPro" id="IPR003660">
    <property type="entry name" value="HAMP_dom"/>
</dbReference>
<dbReference type="Pfam" id="PF06580">
    <property type="entry name" value="His_kinase"/>
    <property type="match status" value="1"/>
</dbReference>
<dbReference type="AlphaFoldDB" id="A0A6N7VDJ2"/>
<name>A0A6N7VDJ2_9FIRM</name>
<organism evidence="14 15">
    <name type="scientific">Anaerococcus porci</name>
    <dbReference type="NCBI Taxonomy" id="2652269"/>
    <lineage>
        <taxon>Bacteria</taxon>
        <taxon>Bacillati</taxon>
        <taxon>Bacillota</taxon>
        <taxon>Tissierellia</taxon>
        <taxon>Tissierellales</taxon>
        <taxon>Peptoniphilaceae</taxon>
        <taxon>Anaerococcus</taxon>
    </lineage>
</organism>
<keyword evidence="7" id="KW-0418">Kinase</keyword>
<dbReference type="PANTHER" id="PTHR34220:SF11">
    <property type="entry name" value="SENSOR PROTEIN KINASE HPTS"/>
    <property type="match status" value="1"/>
</dbReference>
<evidence type="ECO:0000256" key="11">
    <source>
        <dbReference type="ARBA" id="ARBA00023136"/>
    </source>
</evidence>
<keyword evidence="5 12" id="KW-0812">Transmembrane</keyword>
<accession>A0A6N7VDJ2</accession>
<comment type="caution">
    <text evidence="14">The sequence shown here is derived from an EMBL/GenBank/DDBJ whole genome shotgun (WGS) entry which is preliminary data.</text>
</comment>
<dbReference type="Gene3D" id="3.30.565.10">
    <property type="entry name" value="Histidine kinase-like ATPase, C-terminal domain"/>
    <property type="match status" value="1"/>
</dbReference>
<dbReference type="GO" id="GO:0000155">
    <property type="term" value="F:phosphorelay sensor kinase activity"/>
    <property type="evidence" value="ECO:0007669"/>
    <property type="project" value="InterPro"/>
</dbReference>
<dbReference type="InterPro" id="IPR010559">
    <property type="entry name" value="Sig_transdc_His_kin_internal"/>
</dbReference>
<gene>
    <name evidence="14" type="ORF">FYJ26_03585</name>
</gene>
<feature type="transmembrane region" description="Helical" evidence="12">
    <location>
        <begin position="12"/>
        <end position="34"/>
    </location>
</feature>
<evidence type="ECO:0000313" key="15">
    <source>
        <dbReference type="Proteomes" id="UP000441925"/>
    </source>
</evidence>
<proteinExistence type="predicted"/>
<evidence type="ECO:0000256" key="1">
    <source>
        <dbReference type="ARBA" id="ARBA00004651"/>
    </source>
</evidence>
<keyword evidence="3" id="KW-0597">Phosphoprotein</keyword>
<evidence type="ECO:0000256" key="2">
    <source>
        <dbReference type="ARBA" id="ARBA00022475"/>
    </source>
</evidence>
<dbReference type="SUPFAM" id="SSF55874">
    <property type="entry name" value="ATPase domain of HSP90 chaperone/DNA topoisomerase II/histidine kinase"/>
    <property type="match status" value="1"/>
</dbReference>
<evidence type="ECO:0000256" key="5">
    <source>
        <dbReference type="ARBA" id="ARBA00022692"/>
    </source>
</evidence>
<evidence type="ECO:0000256" key="10">
    <source>
        <dbReference type="ARBA" id="ARBA00023012"/>
    </source>
</evidence>
<evidence type="ECO:0000256" key="3">
    <source>
        <dbReference type="ARBA" id="ARBA00022553"/>
    </source>
</evidence>